<dbReference type="Gene3D" id="3.30.200.20">
    <property type="entry name" value="Phosphorylase Kinase, domain 1"/>
    <property type="match status" value="1"/>
</dbReference>
<dbReference type="SUPFAM" id="SSF52540">
    <property type="entry name" value="P-loop containing nucleoside triphosphate hydrolases"/>
    <property type="match status" value="1"/>
</dbReference>
<dbReference type="KEGG" id="bsed:DN745_01370"/>
<dbReference type="Pfam" id="PF00069">
    <property type="entry name" value="Pkinase"/>
    <property type="match status" value="1"/>
</dbReference>
<protein>
    <recommendedName>
        <fullName evidence="5">Protein kinase domain-containing protein</fullName>
    </recommendedName>
</protein>
<keyword evidence="4" id="KW-0067">ATP-binding</keyword>
<evidence type="ECO:0000256" key="2">
    <source>
        <dbReference type="ARBA" id="ARBA00022741"/>
    </source>
</evidence>
<dbReference type="GO" id="GO:0004674">
    <property type="term" value="F:protein serine/threonine kinase activity"/>
    <property type="evidence" value="ECO:0007669"/>
    <property type="project" value="TreeGrafter"/>
</dbReference>
<keyword evidence="7" id="KW-1185">Reference proteome</keyword>
<dbReference type="PROSITE" id="PS50011">
    <property type="entry name" value="PROTEIN_KINASE_DOM"/>
    <property type="match status" value="1"/>
</dbReference>
<dbReference type="InterPro" id="IPR027417">
    <property type="entry name" value="P-loop_NTPase"/>
</dbReference>
<dbReference type="PANTHER" id="PTHR43289">
    <property type="entry name" value="MITOGEN-ACTIVATED PROTEIN KINASE KINASE KINASE 20-RELATED"/>
    <property type="match status" value="1"/>
</dbReference>
<dbReference type="InterPro" id="IPR041664">
    <property type="entry name" value="AAA_16"/>
</dbReference>
<dbReference type="GO" id="GO:0005524">
    <property type="term" value="F:ATP binding"/>
    <property type="evidence" value="ECO:0007669"/>
    <property type="project" value="UniProtKB-KW"/>
</dbReference>
<keyword evidence="2" id="KW-0547">Nucleotide-binding</keyword>
<dbReference type="InterPro" id="IPR008271">
    <property type="entry name" value="Ser/Thr_kinase_AS"/>
</dbReference>
<dbReference type="PANTHER" id="PTHR43289:SF30">
    <property type="entry name" value="NON-SPECIFIC SERINE_THREONINE PROTEIN KINASE"/>
    <property type="match status" value="1"/>
</dbReference>
<gene>
    <name evidence="6" type="ORF">DN745_01370</name>
</gene>
<dbReference type="OrthoDB" id="5476521at2"/>
<reference evidence="6 7" key="1">
    <citation type="submission" date="2018-06" db="EMBL/GenBank/DDBJ databases">
        <title>Lujinxingia sediminis gen. nov. sp. nov., a new facultative anaerobic member of the class Deltaproteobacteria, and proposal of Lujinxingaceae fam. nov.</title>
        <authorList>
            <person name="Guo L.-Y."/>
            <person name="Li C.-M."/>
            <person name="Wang S."/>
            <person name="Du Z.-J."/>
        </authorList>
    </citation>
    <scope>NUCLEOTIDE SEQUENCE [LARGE SCALE GENOMIC DNA]</scope>
    <source>
        <strain evidence="6 7">FA350</strain>
    </source>
</reference>
<evidence type="ECO:0000313" key="6">
    <source>
        <dbReference type="EMBL" id="AWV88053.1"/>
    </source>
</evidence>
<dbReference type="SMART" id="SM00028">
    <property type="entry name" value="TPR"/>
    <property type="match status" value="8"/>
</dbReference>
<dbReference type="SUPFAM" id="SSF48452">
    <property type="entry name" value="TPR-like"/>
    <property type="match status" value="3"/>
</dbReference>
<keyword evidence="1" id="KW-0808">Transferase</keyword>
<name>A0A2Z4FGH8_9DELT</name>
<dbReference type="Gene3D" id="1.10.510.10">
    <property type="entry name" value="Transferase(Phosphotransferase) domain 1"/>
    <property type="match status" value="1"/>
</dbReference>
<dbReference type="Pfam" id="PF13191">
    <property type="entry name" value="AAA_16"/>
    <property type="match status" value="1"/>
</dbReference>
<dbReference type="AlphaFoldDB" id="A0A2Z4FGH8"/>
<dbReference type="Proteomes" id="UP000249799">
    <property type="component" value="Chromosome"/>
</dbReference>
<accession>A0A2Z4FGH8</accession>
<evidence type="ECO:0000256" key="4">
    <source>
        <dbReference type="ARBA" id="ARBA00022840"/>
    </source>
</evidence>
<evidence type="ECO:0000259" key="5">
    <source>
        <dbReference type="PROSITE" id="PS50011"/>
    </source>
</evidence>
<evidence type="ECO:0000256" key="3">
    <source>
        <dbReference type="ARBA" id="ARBA00022777"/>
    </source>
</evidence>
<dbReference type="RefSeq" id="WP_111331454.1">
    <property type="nucleotide sequence ID" value="NZ_CP030032.1"/>
</dbReference>
<dbReference type="SUPFAM" id="SSF56112">
    <property type="entry name" value="Protein kinase-like (PK-like)"/>
    <property type="match status" value="1"/>
</dbReference>
<dbReference type="EMBL" id="CP030032">
    <property type="protein sequence ID" value="AWV88053.1"/>
    <property type="molecule type" value="Genomic_DNA"/>
</dbReference>
<dbReference type="Pfam" id="PF13424">
    <property type="entry name" value="TPR_12"/>
    <property type="match status" value="1"/>
</dbReference>
<dbReference type="InterPro" id="IPR011009">
    <property type="entry name" value="Kinase-like_dom_sf"/>
</dbReference>
<feature type="domain" description="Protein kinase" evidence="5">
    <location>
        <begin position="13"/>
        <end position="283"/>
    </location>
</feature>
<evidence type="ECO:0000256" key="1">
    <source>
        <dbReference type="ARBA" id="ARBA00022679"/>
    </source>
</evidence>
<dbReference type="Gene3D" id="1.25.40.10">
    <property type="entry name" value="Tetratricopeptide repeat domain"/>
    <property type="match status" value="3"/>
</dbReference>
<sequence>MQVQVGQIIHGRYRLIEQVSQGGVGTIWRAWQQQTGGEVALKLLRPEMSSLPHLRRRFAREARAASRLSHPNIAQVFDFGVDDTGRMFIAMELIEGDPVNRCIETGMSTLNVVLLADSLLAGLAHAHAKGVIHRDLKPSNILLAGSALPEEMGVPKLVDFGIAKVSFESSDTPETNHGEVVGTPRYMSPEQASGESDLGPQTDIYNVGLILYELITGKPPFGNQKGLAVMSLHVHEAVPPMVAREGLYLSPQLRALVMRALAKEPRDRWATAAECRQDLVPILEDARTNPLALQIPAATTPRTKASAAIIATHQDAPFEPGADKTVFDTPKSHLSAHASGTLNQPLETPYRAPVPVAPRVDRNDPRSLSPLGPLFQQVPFVGRTYERNQLWEIALKVRESRVGFQVLLHGEAGVGKTRLSTWLREQCEEHGVLRAHMGAFTRGASGGLRGLYEVLEHLFGTRGLSRAEVEERVAWHMERWGRADSEDTGAAVEFLRPDGMEQNLSTSALFATVARIFEFASLYRPRLILLDDVHWAGGELAEFLDYLAVEMRHRKFPMLLISTIRTEDLAERPRLAAQLNGLSRYVGESVERIDLARFGRDDSYQLVDAIFPCDPALTAIVYERSDGNPLHLMLLLRYLREEKLLEFNPEPTPEDPHQGYWQARDLELARAAMPPSLSDLFHVRVQQVEERLGTNGALTDLLVRAAVIRPRFSFDMLARVVELERNAERLENFDSLFDHLLSEGLLIEVAGRGGDWYQFSHALLRDYFLRQRLGPGLQRTLHRLAAEAMQDTLGSRVTHYALEIAAHWRAAGRNQRALVWYGRGAQSLRISSLYRQAAAAYKICVELMDTEMGVQNGDYPSVHDHARFAAIGVSVDDYVETVNHLGELLEGFGDFEPAEEAFRRIVRMVGRSATPDDPQDPLDDAKIKERFSEIVLRSLGLSWLGLGHIAWQRGDFEGACWAFEKVRALMAAYAGAYPSLRAVEEDASRGLARVFWHRGEYAQAGQIARSALASARERRSTQAEATSLWIIGEVDRMQGEGESARAHYAAAMELFRQVDLPSGIARSLLSMAQLARHHKIYDEAVTLFQRALGRYESLGDRRGAGQCYNGLGDIARYQSRYEDARTDYTRAIEIYQAIGAEYDVAVVYTNLGITAIAMADYEAADEYLSTASEMIAGDQYPYVQAGIEFNLALVKALRGDADQSHQILEDVLNLAERFPIADFDYAQPLERLGMLRADAGKMSEAVALWKKAAEIYRDLQLAEDLERVLRLIDREAL</sequence>
<dbReference type="CDD" id="cd14014">
    <property type="entry name" value="STKc_PknB_like"/>
    <property type="match status" value="1"/>
</dbReference>
<keyword evidence="3" id="KW-0418">Kinase</keyword>
<dbReference type="InterPro" id="IPR011990">
    <property type="entry name" value="TPR-like_helical_dom_sf"/>
</dbReference>
<proteinExistence type="predicted"/>
<evidence type="ECO:0000313" key="7">
    <source>
        <dbReference type="Proteomes" id="UP000249799"/>
    </source>
</evidence>
<dbReference type="InterPro" id="IPR019734">
    <property type="entry name" value="TPR_rpt"/>
</dbReference>
<organism evidence="6 7">
    <name type="scientific">Bradymonas sediminis</name>
    <dbReference type="NCBI Taxonomy" id="1548548"/>
    <lineage>
        <taxon>Bacteria</taxon>
        <taxon>Deltaproteobacteria</taxon>
        <taxon>Bradymonadales</taxon>
        <taxon>Bradymonadaceae</taxon>
        <taxon>Bradymonas</taxon>
    </lineage>
</organism>
<dbReference type="PROSITE" id="PS00108">
    <property type="entry name" value="PROTEIN_KINASE_ST"/>
    <property type="match status" value="1"/>
</dbReference>
<dbReference type="InterPro" id="IPR000719">
    <property type="entry name" value="Prot_kinase_dom"/>
</dbReference>
<dbReference type="SMART" id="SM00220">
    <property type="entry name" value="S_TKc"/>
    <property type="match status" value="1"/>
</dbReference>